<dbReference type="Proteomes" id="UP001298424">
    <property type="component" value="Unassembled WGS sequence"/>
</dbReference>
<evidence type="ECO:0000256" key="7">
    <source>
        <dbReference type="ARBA" id="ARBA00023609"/>
    </source>
</evidence>
<evidence type="ECO:0000313" key="13">
    <source>
        <dbReference type="Proteomes" id="UP001298424"/>
    </source>
</evidence>
<keyword evidence="6" id="KW-0998">Cell outer membrane</keyword>
<sequence length="480" mass="55278">MKRPTLLLCSLMLLTPPLLADDVVKTDEPETRFDMTKPTNPDQTPASAPQPAAQGGDTLNISPEELLKQPELLERALFSSVLFNNVEAVKVLLPIYLQLPEQYRRGADAELLLILSRAMVARADGRYGEAVRLYREALARKPEMSIVRLALAQSLFEDRQSEAARDQFVRLRSEPELPDNIRSLCDQYIEAIDKRGGWSVYGGMNYTRDNNINNTPSRRQVRHGNGVWTLPEPERAQGISYQAGASRDWNLKGRYSLRTAVDVYGKSYWDNHKYDDLNLRATVGGVYRTARTETAILPYVERRWYGTKPYGRETGLRLEWSRWLTPRTQFQTAAEWGKELYDRRKYLEGYHVNASATWLFVQNARQYWMAGVDVSRKTAQDDSDAYFRRGLRVGWTREWGKGFSTSLTGSVGERRYDGVDITNVIRKDMEYSGSLALWNRRIHLWGITPKLVAVWQKTRSNHPFYGHQKANAYLQFNKTF</sequence>
<dbReference type="InterPro" id="IPR057556">
    <property type="entry name" value="TPR_Slam"/>
</dbReference>
<dbReference type="RefSeq" id="WP_238746186.1">
    <property type="nucleotide sequence ID" value="NZ_JAKOOW010000017.1"/>
</dbReference>
<evidence type="ECO:0000313" key="12">
    <source>
        <dbReference type="EMBL" id="MCG6503664.1"/>
    </source>
</evidence>
<feature type="domain" description="Surface lipoprotein assembly modifier C-terminal" evidence="10">
    <location>
        <begin position="198"/>
        <end position="480"/>
    </location>
</feature>
<protein>
    <submittedName>
        <fullName evidence="12">Surface lipoprotein assembly modifier</fullName>
    </submittedName>
</protein>
<evidence type="ECO:0000256" key="8">
    <source>
        <dbReference type="SAM" id="MobiDB-lite"/>
    </source>
</evidence>
<dbReference type="Pfam" id="PF04575">
    <property type="entry name" value="SlipAM"/>
    <property type="match status" value="1"/>
</dbReference>
<evidence type="ECO:0000256" key="1">
    <source>
        <dbReference type="ARBA" id="ARBA00004571"/>
    </source>
</evidence>
<evidence type="ECO:0000259" key="10">
    <source>
        <dbReference type="Pfam" id="PF04575"/>
    </source>
</evidence>
<proteinExistence type="inferred from homology"/>
<evidence type="ECO:0000256" key="2">
    <source>
        <dbReference type="ARBA" id="ARBA00022452"/>
    </source>
</evidence>
<reference evidence="12 13" key="1">
    <citation type="submission" date="2022-02" db="EMBL/GenBank/DDBJ databases">
        <title>Genome sequence data of Kingella unionensis sp. nov. strain CICC 24913 (CCUG 75125).</title>
        <authorList>
            <person name="Xiao M."/>
        </authorList>
    </citation>
    <scope>NUCLEOTIDE SEQUENCE [LARGE SCALE GENOMIC DNA]</scope>
    <source>
        <strain evidence="12 13">CICC 24913</strain>
    </source>
</reference>
<evidence type="ECO:0000256" key="6">
    <source>
        <dbReference type="ARBA" id="ARBA00023237"/>
    </source>
</evidence>
<dbReference type="InterPro" id="IPR007655">
    <property type="entry name" value="Slam_C"/>
</dbReference>
<keyword evidence="12" id="KW-0449">Lipoprotein</keyword>
<keyword evidence="3" id="KW-0812">Transmembrane</keyword>
<comment type="caution">
    <text evidence="12">The sequence shown here is derived from an EMBL/GenBank/DDBJ whole genome shotgun (WGS) entry which is preliminary data.</text>
</comment>
<accession>A0ABS9NLI4</accession>
<evidence type="ECO:0000256" key="3">
    <source>
        <dbReference type="ARBA" id="ARBA00022692"/>
    </source>
</evidence>
<dbReference type="EMBL" id="JAKOOW010000017">
    <property type="protein sequence ID" value="MCG6503664.1"/>
    <property type="molecule type" value="Genomic_DNA"/>
</dbReference>
<evidence type="ECO:0000256" key="9">
    <source>
        <dbReference type="SAM" id="SignalP"/>
    </source>
</evidence>
<dbReference type="SUPFAM" id="SSF48452">
    <property type="entry name" value="TPR-like"/>
    <property type="match status" value="1"/>
</dbReference>
<evidence type="ECO:0000259" key="11">
    <source>
        <dbReference type="Pfam" id="PF24575"/>
    </source>
</evidence>
<gene>
    <name evidence="12" type="ORF">MB824_04025</name>
</gene>
<evidence type="ECO:0000256" key="5">
    <source>
        <dbReference type="ARBA" id="ARBA00023136"/>
    </source>
</evidence>
<keyword evidence="5" id="KW-0472">Membrane</keyword>
<keyword evidence="4 9" id="KW-0732">Signal</keyword>
<name>A0ABS9NLI4_9NEIS</name>
<feature type="chain" id="PRO_5047135085" evidence="9">
    <location>
        <begin position="21"/>
        <end position="480"/>
    </location>
</feature>
<dbReference type="InterPro" id="IPR011990">
    <property type="entry name" value="TPR-like_helical_dom_sf"/>
</dbReference>
<evidence type="ECO:0000256" key="4">
    <source>
        <dbReference type="ARBA" id="ARBA00022729"/>
    </source>
</evidence>
<dbReference type="Gene3D" id="1.25.40.10">
    <property type="entry name" value="Tetratricopeptide repeat domain"/>
    <property type="match status" value="1"/>
</dbReference>
<feature type="compositionally biased region" description="Low complexity" evidence="8">
    <location>
        <begin position="41"/>
        <end position="54"/>
    </location>
</feature>
<comment type="subcellular location">
    <subcellularLocation>
        <location evidence="1">Cell outer membrane</location>
        <topology evidence="1">Multi-pass membrane protein</topology>
    </subcellularLocation>
</comment>
<feature type="signal peptide" evidence="9">
    <location>
        <begin position="1"/>
        <end position="20"/>
    </location>
</feature>
<feature type="domain" description="Surface lipoprotein assembly modifier N-terminal TPR repeats region" evidence="11">
    <location>
        <begin position="59"/>
        <end position="168"/>
    </location>
</feature>
<organism evidence="12 13">
    <name type="scientific">Kingella pumchi</name>
    <dbReference type="NCBI Taxonomy" id="2779506"/>
    <lineage>
        <taxon>Bacteria</taxon>
        <taxon>Pseudomonadati</taxon>
        <taxon>Pseudomonadota</taxon>
        <taxon>Betaproteobacteria</taxon>
        <taxon>Neisseriales</taxon>
        <taxon>Neisseriaceae</taxon>
        <taxon>Kingella</taxon>
    </lineage>
</organism>
<feature type="region of interest" description="Disordered" evidence="8">
    <location>
        <begin position="31"/>
        <end position="59"/>
    </location>
</feature>
<keyword evidence="2" id="KW-1134">Transmembrane beta strand</keyword>
<keyword evidence="13" id="KW-1185">Reference proteome</keyword>
<comment type="similarity">
    <text evidence="7">Belongs to the Slam family.</text>
</comment>
<dbReference type="Pfam" id="PF24575">
    <property type="entry name" value="TPR_Slam"/>
    <property type="match status" value="1"/>
</dbReference>